<dbReference type="GO" id="GO:0009401">
    <property type="term" value="P:phosphoenolpyruvate-dependent sugar phosphotransferase system"/>
    <property type="evidence" value="ECO:0007669"/>
    <property type="project" value="UniProtKB-KW"/>
</dbReference>
<gene>
    <name evidence="8" type="primary">celC</name>
    <name evidence="8" type="ORF">SCHIN_v1c03490</name>
</gene>
<dbReference type="GO" id="GO:0046872">
    <property type="term" value="F:metal ion binding"/>
    <property type="evidence" value="ECO:0007669"/>
    <property type="project" value="UniProtKB-KW"/>
</dbReference>
<dbReference type="PROSITE" id="PS51095">
    <property type="entry name" value="PTS_EIIA_TYPE_3"/>
    <property type="match status" value="1"/>
</dbReference>
<dbReference type="EMBL" id="CP043026">
    <property type="protein sequence ID" value="QEH61546.1"/>
    <property type="molecule type" value="Genomic_DNA"/>
</dbReference>
<evidence type="ECO:0000256" key="2">
    <source>
        <dbReference type="ARBA" id="ARBA00022597"/>
    </source>
</evidence>
<evidence type="ECO:0000313" key="9">
    <source>
        <dbReference type="Proteomes" id="UP000323144"/>
    </source>
</evidence>
<dbReference type="KEGG" id="schi:SCHIN_v1c03490"/>
<feature type="modified residue" description="Phosphohistidine; by HPr" evidence="7">
    <location>
        <position position="77"/>
    </location>
</feature>
<dbReference type="PIRSF" id="PIRSF000699">
    <property type="entry name" value="PTS_IILac_III"/>
    <property type="match status" value="1"/>
</dbReference>
<reference evidence="8 9" key="1">
    <citation type="submission" date="2019-08" db="EMBL/GenBank/DDBJ databases">
        <title>Complete genome sequence of Spiroplasma chinense CCH (DSM 19755).</title>
        <authorList>
            <person name="Shen H.-Y."/>
            <person name="Lin Y.-C."/>
            <person name="Chou L."/>
            <person name="Kuo C.-H."/>
        </authorList>
    </citation>
    <scope>NUCLEOTIDE SEQUENCE [LARGE SCALE GENOMIC DNA]</scope>
    <source>
        <strain evidence="8 9">CCH</strain>
    </source>
</reference>
<name>A0A5B9Y4E3_9MOLU</name>
<evidence type="ECO:0000256" key="4">
    <source>
        <dbReference type="ARBA" id="ARBA00022683"/>
    </source>
</evidence>
<dbReference type="Gene3D" id="1.20.58.80">
    <property type="entry name" value="Phosphotransferase system, lactose/cellobiose-type IIA subunit"/>
    <property type="match status" value="1"/>
</dbReference>
<comment type="cofactor">
    <cofactor evidence="6">
        <name>Mg(2+)</name>
        <dbReference type="ChEBI" id="CHEBI:18420"/>
    </cofactor>
    <text evidence="6">Binds 1 Mg(2+) ion per trimer.</text>
</comment>
<accession>A0A5B9Y4E3</accession>
<keyword evidence="6" id="KW-0479">Metal-binding</keyword>
<dbReference type="InterPro" id="IPR036542">
    <property type="entry name" value="PTS_IIA_lac/cel_sf"/>
</dbReference>
<organism evidence="8 9">
    <name type="scientific">Spiroplasma chinense</name>
    <dbReference type="NCBI Taxonomy" id="216932"/>
    <lineage>
        <taxon>Bacteria</taxon>
        <taxon>Bacillati</taxon>
        <taxon>Mycoplasmatota</taxon>
        <taxon>Mollicutes</taxon>
        <taxon>Entomoplasmatales</taxon>
        <taxon>Spiroplasmataceae</taxon>
        <taxon>Spiroplasma</taxon>
    </lineage>
</organism>
<evidence type="ECO:0000256" key="3">
    <source>
        <dbReference type="ARBA" id="ARBA00022679"/>
    </source>
</evidence>
<sequence length="105" mass="12063">MEIDWQDISMQIITHSGTAKTNAVMAIRSAKEFNFSKAEELIESAETEMNKAHNAHMDIVVHEAQGNDLEYKLLFVHAEDQLLNTQTIILLAKEMIEMYKIIEKK</sequence>
<dbReference type="Pfam" id="PF02255">
    <property type="entry name" value="PTS_IIA"/>
    <property type="match status" value="1"/>
</dbReference>
<evidence type="ECO:0000256" key="5">
    <source>
        <dbReference type="PIRSR" id="PIRSR000699-1"/>
    </source>
</evidence>
<keyword evidence="4" id="KW-0598">Phosphotransferase system</keyword>
<dbReference type="AlphaFoldDB" id="A0A5B9Y4E3"/>
<keyword evidence="1" id="KW-0813">Transport</keyword>
<dbReference type="SUPFAM" id="SSF46973">
    <property type="entry name" value="Enzyme IIa from lactose specific PTS, IIa-lac"/>
    <property type="match status" value="1"/>
</dbReference>
<proteinExistence type="predicted"/>
<protein>
    <submittedName>
        <fullName evidence="8">PTS system cellobiose-specific IIA component</fullName>
    </submittedName>
</protein>
<evidence type="ECO:0000256" key="6">
    <source>
        <dbReference type="PIRSR" id="PIRSR000699-2"/>
    </source>
</evidence>
<dbReference type="InterPro" id="IPR003188">
    <property type="entry name" value="PTS_IIA_lac/cel"/>
</dbReference>
<feature type="binding site" evidence="6">
    <location>
        <position position="80"/>
    </location>
    <ligand>
        <name>Mg(2+)</name>
        <dbReference type="ChEBI" id="CHEBI:18420"/>
        <note>ligand shared between all trimeric partners</note>
    </ligand>
</feature>
<keyword evidence="3" id="KW-0808">Transferase</keyword>
<evidence type="ECO:0000256" key="7">
    <source>
        <dbReference type="PROSITE-ProRule" id="PRU00418"/>
    </source>
</evidence>
<dbReference type="PANTHER" id="PTHR34382">
    <property type="entry name" value="PTS SYSTEM N,N'-DIACETYLCHITOBIOSE-SPECIFIC EIIA COMPONENT"/>
    <property type="match status" value="1"/>
</dbReference>
<evidence type="ECO:0000313" key="8">
    <source>
        <dbReference type="EMBL" id="QEH61546.1"/>
    </source>
</evidence>
<keyword evidence="6" id="KW-0460">Magnesium</keyword>
<keyword evidence="2" id="KW-0762">Sugar transport</keyword>
<dbReference type="Proteomes" id="UP000323144">
    <property type="component" value="Chromosome"/>
</dbReference>
<feature type="active site" description="Tele-phosphohistidine intermediate" evidence="5">
    <location>
        <position position="77"/>
    </location>
</feature>
<evidence type="ECO:0000256" key="1">
    <source>
        <dbReference type="ARBA" id="ARBA00022448"/>
    </source>
</evidence>
<keyword evidence="9" id="KW-1185">Reference proteome</keyword>
<dbReference type="PANTHER" id="PTHR34382:SF7">
    <property type="entry name" value="PTS SYSTEM N,N'-DIACETYLCHITOBIOSE-SPECIFIC EIIA COMPONENT"/>
    <property type="match status" value="1"/>
</dbReference>
<dbReference type="GO" id="GO:0016740">
    <property type="term" value="F:transferase activity"/>
    <property type="evidence" value="ECO:0007669"/>
    <property type="project" value="UniProtKB-KW"/>
</dbReference>
<dbReference type="RefSeq" id="WP_166507938.1">
    <property type="nucleotide sequence ID" value="NZ_CP043026.1"/>
</dbReference>